<name>A0A3D8P4Q6_9THEO</name>
<evidence type="ECO:0000256" key="3">
    <source>
        <dbReference type="ARBA" id="ARBA00015991"/>
    </source>
</evidence>
<organism evidence="10 11">
    <name type="scientific">Ammonifex thiophilus</name>
    <dbReference type="NCBI Taxonomy" id="444093"/>
    <lineage>
        <taxon>Bacteria</taxon>
        <taxon>Bacillati</taxon>
        <taxon>Bacillota</taxon>
        <taxon>Clostridia</taxon>
        <taxon>Thermoanaerobacterales</taxon>
        <taxon>Thermoanaerobacteraceae</taxon>
        <taxon>Ammonifex</taxon>
    </lineage>
</organism>
<evidence type="ECO:0000313" key="11">
    <source>
        <dbReference type="Proteomes" id="UP000256329"/>
    </source>
</evidence>
<feature type="domain" description="Acylphosphatase-like" evidence="9">
    <location>
        <begin position="5"/>
        <end position="92"/>
    </location>
</feature>
<dbReference type="RefSeq" id="WP_115791927.1">
    <property type="nucleotide sequence ID" value="NZ_QSLN01000002.1"/>
</dbReference>
<dbReference type="EMBL" id="QSLN01000002">
    <property type="protein sequence ID" value="RDV84184.1"/>
    <property type="molecule type" value="Genomic_DNA"/>
</dbReference>
<dbReference type="PROSITE" id="PS00150">
    <property type="entry name" value="ACYLPHOSPHATASE_1"/>
    <property type="match status" value="1"/>
</dbReference>
<comment type="similarity">
    <text evidence="1 8">Belongs to the acylphosphatase family.</text>
</comment>
<dbReference type="Proteomes" id="UP000256329">
    <property type="component" value="Unassembled WGS sequence"/>
</dbReference>
<evidence type="ECO:0000256" key="1">
    <source>
        <dbReference type="ARBA" id="ARBA00005614"/>
    </source>
</evidence>
<feature type="active site" evidence="6">
    <location>
        <position position="20"/>
    </location>
</feature>
<evidence type="ECO:0000256" key="4">
    <source>
        <dbReference type="ARBA" id="ARBA00022801"/>
    </source>
</evidence>
<gene>
    <name evidence="10" type="ORF">DXX99_02405</name>
</gene>
<feature type="active site" evidence="6">
    <location>
        <position position="38"/>
    </location>
</feature>
<proteinExistence type="inferred from homology"/>
<dbReference type="InterPro" id="IPR017968">
    <property type="entry name" value="Acylphosphatase_CS"/>
</dbReference>
<evidence type="ECO:0000259" key="9">
    <source>
        <dbReference type="PROSITE" id="PS51160"/>
    </source>
</evidence>
<evidence type="ECO:0000256" key="5">
    <source>
        <dbReference type="ARBA" id="ARBA00047645"/>
    </source>
</evidence>
<dbReference type="PROSITE" id="PS51160">
    <property type="entry name" value="ACYLPHOSPHATASE_3"/>
    <property type="match status" value="1"/>
</dbReference>
<protein>
    <recommendedName>
        <fullName evidence="3 6">Acylphosphatase</fullName>
        <ecNumber evidence="2 6">3.6.1.7</ecNumber>
    </recommendedName>
</protein>
<dbReference type="PRINTS" id="PR00112">
    <property type="entry name" value="ACYLPHPHTASE"/>
</dbReference>
<dbReference type="PANTHER" id="PTHR47268">
    <property type="entry name" value="ACYLPHOSPHATASE"/>
    <property type="match status" value="1"/>
</dbReference>
<dbReference type="EC" id="3.6.1.7" evidence="2 6"/>
<keyword evidence="11" id="KW-1185">Reference proteome</keyword>
<dbReference type="InterPro" id="IPR001792">
    <property type="entry name" value="Acylphosphatase-like_dom"/>
</dbReference>
<evidence type="ECO:0000256" key="8">
    <source>
        <dbReference type="RuleBase" id="RU004168"/>
    </source>
</evidence>
<dbReference type="InterPro" id="IPR036046">
    <property type="entry name" value="Acylphosphatase-like_dom_sf"/>
</dbReference>
<keyword evidence="4 6" id="KW-0378">Hydrolase</keyword>
<reference evidence="10 11" key="1">
    <citation type="submission" date="2018-08" db="EMBL/GenBank/DDBJ databases">
        <title>Form III RuBisCO-mediated autotrophy in Thermodesulfobium bacteria.</title>
        <authorList>
            <person name="Toshchakov S.V."/>
            <person name="Kublanov I.V."/>
            <person name="Frolov E."/>
            <person name="Bonch-Osmolovskaya E.A."/>
            <person name="Tourova T.P."/>
            <person name="Chernych N.A."/>
            <person name="Lebedinsky A.V."/>
        </authorList>
    </citation>
    <scope>NUCLEOTIDE SEQUENCE [LARGE SCALE GENOMIC DNA]</scope>
    <source>
        <strain evidence="10 11">SR</strain>
    </source>
</reference>
<dbReference type="AlphaFoldDB" id="A0A3D8P4Q6"/>
<evidence type="ECO:0000256" key="6">
    <source>
        <dbReference type="PROSITE-ProRule" id="PRU00520"/>
    </source>
</evidence>
<evidence type="ECO:0000256" key="7">
    <source>
        <dbReference type="RuleBase" id="RU000553"/>
    </source>
</evidence>
<comment type="catalytic activity">
    <reaction evidence="5 6 7">
        <text>an acyl phosphate + H2O = a carboxylate + phosphate + H(+)</text>
        <dbReference type="Rhea" id="RHEA:14965"/>
        <dbReference type="ChEBI" id="CHEBI:15377"/>
        <dbReference type="ChEBI" id="CHEBI:15378"/>
        <dbReference type="ChEBI" id="CHEBI:29067"/>
        <dbReference type="ChEBI" id="CHEBI:43474"/>
        <dbReference type="ChEBI" id="CHEBI:59918"/>
        <dbReference type="EC" id="3.6.1.7"/>
    </reaction>
</comment>
<dbReference type="GO" id="GO:0003998">
    <property type="term" value="F:acylphosphatase activity"/>
    <property type="evidence" value="ECO:0007669"/>
    <property type="project" value="UniProtKB-EC"/>
</dbReference>
<sequence length="92" mass="10851">MKRARAHVIVHGKVQGVYFRASTLEKAREEGVTGWVRNRPDGTVEAVFEGEEERVKRMVAWCYQGPPWAEVKRVEVTWEDWRGEFTDFTIRR</sequence>
<dbReference type="InterPro" id="IPR020456">
    <property type="entry name" value="Acylphosphatase"/>
</dbReference>
<accession>A0A3D8P4Q6</accession>
<dbReference type="PANTHER" id="PTHR47268:SF4">
    <property type="entry name" value="ACYLPHOSPHATASE"/>
    <property type="match status" value="1"/>
</dbReference>
<dbReference type="SUPFAM" id="SSF54975">
    <property type="entry name" value="Acylphosphatase/BLUF domain-like"/>
    <property type="match status" value="1"/>
</dbReference>
<dbReference type="NCBIfam" id="NF011016">
    <property type="entry name" value="PRK14444.1"/>
    <property type="match status" value="1"/>
</dbReference>
<dbReference type="OrthoDB" id="9808093at2"/>
<dbReference type="Gene3D" id="3.30.70.100">
    <property type="match status" value="1"/>
</dbReference>
<dbReference type="PROSITE" id="PS00151">
    <property type="entry name" value="ACYLPHOSPHATASE_2"/>
    <property type="match status" value="1"/>
</dbReference>
<evidence type="ECO:0000313" key="10">
    <source>
        <dbReference type="EMBL" id="RDV84184.1"/>
    </source>
</evidence>
<dbReference type="Pfam" id="PF00708">
    <property type="entry name" value="Acylphosphatase"/>
    <property type="match status" value="1"/>
</dbReference>
<evidence type="ECO:0000256" key="2">
    <source>
        <dbReference type="ARBA" id="ARBA00012150"/>
    </source>
</evidence>
<comment type="caution">
    <text evidence="10">The sequence shown here is derived from an EMBL/GenBank/DDBJ whole genome shotgun (WGS) entry which is preliminary data.</text>
</comment>
<dbReference type="FunFam" id="3.30.70.100:FF:000012">
    <property type="entry name" value="Acylphosphatase"/>
    <property type="match status" value="1"/>
</dbReference>